<dbReference type="Gene3D" id="3.40.1260.10">
    <property type="entry name" value="DsrEFH-like"/>
    <property type="match status" value="1"/>
</dbReference>
<organism evidence="1">
    <name type="scientific">hydrothermal vent metagenome</name>
    <dbReference type="NCBI Taxonomy" id="652676"/>
    <lineage>
        <taxon>unclassified sequences</taxon>
        <taxon>metagenomes</taxon>
        <taxon>ecological metagenomes</taxon>
    </lineage>
</organism>
<name>A0A3B0USF5_9ZZZZ</name>
<protein>
    <recommendedName>
        <fullName evidence="2">DsrE family protein</fullName>
    </recommendedName>
</protein>
<proteinExistence type="predicted"/>
<reference evidence="1" key="1">
    <citation type="submission" date="2018-06" db="EMBL/GenBank/DDBJ databases">
        <authorList>
            <person name="Zhirakovskaya E."/>
        </authorList>
    </citation>
    <scope>NUCLEOTIDE SEQUENCE</scope>
</reference>
<dbReference type="InterPro" id="IPR027396">
    <property type="entry name" value="DsrEFH-like"/>
</dbReference>
<evidence type="ECO:0000313" key="1">
    <source>
        <dbReference type="EMBL" id="VAW28167.1"/>
    </source>
</evidence>
<gene>
    <name evidence="1" type="ORF">MNBD_BACTEROID07-1278</name>
</gene>
<evidence type="ECO:0008006" key="2">
    <source>
        <dbReference type="Google" id="ProtNLM"/>
    </source>
</evidence>
<dbReference type="EMBL" id="UOET01000201">
    <property type="protein sequence ID" value="VAW28167.1"/>
    <property type="molecule type" value="Genomic_DNA"/>
</dbReference>
<dbReference type="SUPFAM" id="SSF75169">
    <property type="entry name" value="DsrEFH-like"/>
    <property type="match status" value="1"/>
</dbReference>
<accession>A0A3B0USF5</accession>
<sequence length="114" mass="12967">METKDKLYILWTSGEKITFDEMVYMYALNSLKHHWWKEVTLIIWGASAVLAGKDFVVQQEIKELSKAGVHITACKGCADNLSLSGIFEEMGIEVKYWGTPLTRILRSEAKLITV</sequence>
<dbReference type="AlphaFoldDB" id="A0A3B0USF5"/>